<reference evidence="6" key="2">
    <citation type="submission" date="2020-09" db="EMBL/GenBank/DDBJ databases">
        <authorList>
            <person name="Sun Q."/>
            <person name="Zhou Y."/>
        </authorList>
    </citation>
    <scope>NUCLEOTIDE SEQUENCE</scope>
    <source>
        <strain evidence="6">CGMCC 1.15880</strain>
    </source>
</reference>
<keyword evidence="4" id="KW-0067">ATP-binding</keyword>
<dbReference type="GO" id="GO:0042626">
    <property type="term" value="F:ATPase-coupled transmembrane transporter activity"/>
    <property type="evidence" value="ECO:0007669"/>
    <property type="project" value="TreeGrafter"/>
</dbReference>
<dbReference type="Gene3D" id="3.40.50.300">
    <property type="entry name" value="P-loop containing nucleotide triphosphate hydrolases"/>
    <property type="match status" value="1"/>
</dbReference>
<dbReference type="PROSITE" id="PS50893">
    <property type="entry name" value="ABC_TRANSPORTER_2"/>
    <property type="match status" value="1"/>
</dbReference>
<organism evidence="6 7">
    <name type="scientific">Neptunicoccus cionae</name>
    <dbReference type="NCBI Taxonomy" id="2035344"/>
    <lineage>
        <taxon>Bacteria</taxon>
        <taxon>Pseudomonadati</taxon>
        <taxon>Pseudomonadota</taxon>
        <taxon>Alphaproteobacteria</taxon>
        <taxon>Rhodobacterales</taxon>
        <taxon>Paracoccaceae</taxon>
        <taxon>Neptunicoccus</taxon>
    </lineage>
</organism>
<feature type="domain" description="ABC transporter" evidence="5">
    <location>
        <begin position="4"/>
        <end position="230"/>
    </location>
</feature>
<comment type="caution">
    <text evidence="6">The sequence shown here is derived from an EMBL/GenBank/DDBJ whole genome shotgun (WGS) entry which is preliminary data.</text>
</comment>
<accession>A0A916VNL6</accession>
<dbReference type="GO" id="GO:0005524">
    <property type="term" value="F:ATP binding"/>
    <property type="evidence" value="ECO:0007669"/>
    <property type="project" value="UniProtKB-KW"/>
</dbReference>
<evidence type="ECO:0000313" key="7">
    <source>
        <dbReference type="Proteomes" id="UP000628017"/>
    </source>
</evidence>
<dbReference type="AlphaFoldDB" id="A0A916VNL6"/>
<evidence type="ECO:0000313" key="6">
    <source>
        <dbReference type="EMBL" id="GGA13173.1"/>
    </source>
</evidence>
<evidence type="ECO:0000256" key="4">
    <source>
        <dbReference type="ARBA" id="ARBA00022840"/>
    </source>
</evidence>
<evidence type="ECO:0000256" key="3">
    <source>
        <dbReference type="ARBA" id="ARBA00022741"/>
    </source>
</evidence>
<dbReference type="InterPro" id="IPR003439">
    <property type="entry name" value="ABC_transporter-like_ATP-bd"/>
</dbReference>
<dbReference type="InterPro" id="IPR003593">
    <property type="entry name" value="AAA+_ATPase"/>
</dbReference>
<dbReference type="EMBL" id="BMKA01000002">
    <property type="protein sequence ID" value="GGA13173.1"/>
    <property type="molecule type" value="Genomic_DNA"/>
</dbReference>
<dbReference type="Proteomes" id="UP000628017">
    <property type="component" value="Unassembled WGS sequence"/>
</dbReference>
<proteinExistence type="inferred from homology"/>
<name>A0A916VNL6_9RHOB</name>
<keyword evidence="3" id="KW-0547">Nucleotide-binding</keyword>
<dbReference type="Pfam" id="PF00005">
    <property type="entry name" value="ABC_tran"/>
    <property type="match status" value="1"/>
</dbReference>
<dbReference type="SMART" id="SM00382">
    <property type="entry name" value="AAA"/>
    <property type="match status" value="1"/>
</dbReference>
<reference evidence="6" key="1">
    <citation type="journal article" date="2014" name="Int. J. Syst. Evol. Microbiol.">
        <title>Complete genome sequence of Corynebacterium casei LMG S-19264T (=DSM 44701T), isolated from a smear-ripened cheese.</title>
        <authorList>
            <consortium name="US DOE Joint Genome Institute (JGI-PGF)"/>
            <person name="Walter F."/>
            <person name="Albersmeier A."/>
            <person name="Kalinowski J."/>
            <person name="Ruckert C."/>
        </authorList>
    </citation>
    <scope>NUCLEOTIDE SEQUENCE</scope>
    <source>
        <strain evidence="6">CGMCC 1.15880</strain>
    </source>
</reference>
<dbReference type="CDD" id="cd03225">
    <property type="entry name" value="ABC_cobalt_CbiO_domain1"/>
    <property type="match status" value="1"/>
</dbReference>
<protein>
    <submittedName>
        <fullName evidence="6">Cobalt ABC transporter</fullName>
    </submittedName>
</protein>
<dbReference type="InterPro" id="IPR027417">
    <property type="entry name" value="P-loop_NTPase"/>
</dbReference>
<dbReference type="SUPFAM" id="SSF52540">
    <property type="entry name" value="P-loop containing nucleoside triphosphate hydrolases"/>
    <property type="match status" value="1"/>
</dbReference>
<dbReference type="PANTHER" id="PTHR43553">
    <property type="entry name" value="HEAVY METAL TRANSPORTER"/>
    <property type="match status" value="1"/>
</dbReference>
<evidence type="ECO:0000259" key="5">
    <source>
        <dbReference type="PROSITE" id="PS50893"/>
    </source>
</evidence>
<sequence>MARITFDDVSLTLEGRQVFGPASLVLDDRRVGVIGQNGAGKSSFLRLMAGLIQPDSGRVLLGNSDVFKDRKAALAGIGVIFQNPDHQILFPTVVEEIAFGLTQLGASKAAAHDRALAVLQVQDRADWADRQCYTLSGGQRHYLCLMAVLAMEPDVILLDEPYAGLDIPTSARLHRQLDSLAQSLVMITHDPALLADYDRVIWIDDGLVKADGVPSEILPPFKAEMERRGAC</sequence>
<dbReference type="GO" id="GO:0043190">
    <property type="term" value="C:ATP-binding cassette (ABC) transporter complex"/>
    <property type="evidence" value="ECO:0007669"/>
    <property type="project" value="TreeGrafter"/>
</dbReference>
<dbReference type="InterPro" id="IPR015856">
    <property type="entry name" value="ABC_transpr_CbiO/EcfA_su"/>
</dbReference>
<dbReference type="RefSeq" id="WP_188671904.1">
    <property type="nucleotide sequence ID" value="NZ_BMKA01000002.1"/>
</dbReference>
<dbReference type="GO" id="GO:0016887">
    <property type="term" value="F:ATP hydrolysis activity"/>
    <property type="evidence" value="ECO:0007669"/>
    <property type="project" value="InterPro"/>
</dbReference>
<evidence type="ECO:0000256" key="2">
    <source>
        <dbReference type="ARBA" id="ARBA00022448"/>
    </source>
</evidence>
<keyword evidence="7" id="KW-1185">Reference proteome</keyword>
<gene>
    <name evidence="6" type="ORF">GCM10011498_11370</name>
</gene>
<keyword evidence="2" id="KW-0813">Transport</keyword>
<comment type="similarity">
    <text evidence="1">Belongs to the ABC transporter superfamily.</text>
</comment>
<dbReference type="InterPro" id="IPR050095">
    <property type="entry name" value="ECF_ABC_transporter_ATP-bd"/>
</dbReference>
<evidence type="ECO:0000256" key="1">
    <source>
        <dbReference type="ARBA" id="ARBA00005417"/>
    </source>
</evidence>
<dbReference type="PANTHER" id="PTHR43553:SF24">
    <property type="entry name" value="ENERGY-COUPLING FACTOR TRANSPORTER ATP-BINDING PROTEIN ECFA1"/>
    <property type="match status" value="1"/>
</dbReference>